<evidence type="ECO:0000256" key="1">
    <source>
        <dbReference type="ARBA" id="ARBA00004571"/>
    </source>
</evidence>
<dbReference type="GO" id="GO:0009279">
    <property type="term" value="C:cell outer membrane"/>
    <property type="evidence" value="ECO:0007669"/>
    <property type="project" value="UniProtKB-SubCell"/>
</dbReference>
<dbReference type="AlphaFoldDB" id="A0A5B0X5M8"/>
<reference evidence="14 15" key="1">
    <citation type="submission" date="2019-09" db="EMBL/GenBank/DDBJ databases">
        <authorList>
            <person name="Chen X.-Y."/>
        </authorList>
    </citation>
    <scope>NUCLEOTIDE SEQUENCE [LARGE SCALE GENOMIC DNA]</scope>
    <source>
        <strain evidence="14 15">NY5</strain>
    </source>
</reference>
<keyword evidence="4 10" id="KW-0812">Transmembrane</keyword>
<dbReference type="Pfam" id="PF07715">
    <property type="entry name" value="Plug"/>
    <property type="match status" value="1"/>
</dbReference>
<dbReference type="GO" id="GO:0006811">
    <property type="term" value="P:monoatomic ion transport"/>
    <property type="evidence" value="ECO:0007669"/>
    <property type="project" value="UniProtKB-KW"/>
</dbReference>
<keyword evidence="8 10" id="KW-0472">Membrane</keyword>
<keyword evidence="7 11" id="KW-0798">TonB box</keyword>
<evidence type="ECO:0000256" key="11">
    <source>
        <dbReference type="RuleBase" id="RU003357"/>
    </source>
</evidence>
<keyword evidence="14" id="KW-0675">Receptor</keyword>
<keyword evidence="15" id="KW-1185">Reference proteome</keyword>
<dbReference type="InterPro" id="IPR037066">
    <property type="entry name" value="Plug_dom_sf"/>
</dbReference>
<dbReference type="EMBL" id="VTUX01000001">
    <property type="protein sequence ID" value="KAA1194616.1"/>
    <property type="molecule type" value="Genomic_DNA"/>
</dbReference>
<comment type="similarity">
    <text evidence="10 11">Belongs to the TonB-dependent receptor family.</text>
</comment>
<accession>A0A5B0X5M8</accession>
<evidence type="ECO:0000256" key="8">
    <source>
        <dbReference type="ARBA" id="ARBA00023136"/>
    </source>
</evidence>
<evidence type="ECO:0000256" key="3">
    <source>
        <dbReference type="ARBA" id="ARBA00022452"/>
    </source>
</evidence>
<protein>
    <submittedName>
        <fullName evidence="14">TonB-dependent receptor</fullName>
    </submittedName>
</protein>
<dbReference type="PANTHER" id="PTHR30069:SF53">
    <property type="entry name" value="COLICIN I RECEPTOR-RELATED"/>
    <property type="match status" value="1"/>
</dbReference>
<gene>
    <name evidence="14" type="ORF">F0M18_01370</name>
</gene>
<dbReference type="Proteomes" id="UP000323708">
    <property type="component" value="Unassembled WGS sequence"/>
</dbReference>
<evidence type="ECO:0000259" key="12">
    <source>
        <dbReference type="Pfam" id="PF00593"/>
    </source>
</evidence>
<dbReference type="InterPro" id="IPR039426">
    <property type="entry name" value="TonB-dep_rcpt-like"/>
</dbReference>
<evidence type="ECO:0000256" key="5">
    <source>
        <dbReference type="ARBA" id="ARBA00022729"/>
    </source>
</evidence>
<keyword evidence="5" id="KW-0732">Signal</keyword>
<feature type="domain" description="TonB-dependent receptor plug" evidence="13">
    <location>
        <begin position="38"/>
        <end position="146"/>
    </location>
</feature>
<dbReference type="GO" id="GO:0015889">
    <property type="term" value="P:cobalamin transport"/>
    <property type="evidence" value="ECO:0007669"/>
    <property type="project" value="TreeGrafter"/>
</dbReference>
<comment type="caution">
    <text evidence="14">The sequence shown here is derived from an EMBL/GenBank/DDBJ whole genome shotgun (WGS) entry which is preliminary data.</text>
</comment>
<keyword evidence="3 10" id="KW-1134">Transmembrane beta strand</keyword>
<keyword evidence="2 10" id="KW-0813">Transport</keyword>
<dbReference type="PANTHER" id="PTHR30069">
    <property type="entry name" value="TONB-DEPENDENT OUTER MEMBRANE RECEPTOR"/>
    <property type="match status" value="1"/>
</dbReference>
<dbReference type="Gene3D" id="2.40.170.20">
    <property type="entry name" value="TonB-dependent receptor, beta-barrel domain"/>
    <property type="match status" value="1"/>
</dbReference>
<evidence type="ECO:0000313" key="14">
    <source>
        <dbReference type="EMBL" id="KAA1194616.1"/>
    </source>
</evidence>
<dbReference type="InterPro" id="IPR000531">
    <property type="entry name" value="Beta-barrel_TonB"/>
</dbReference>
<dbReference type="SUPFAM" id="SSF56935">
    <property type="entry name" value="Porins"/>
    <property type="match status" value="1"/>
</dbReference>
<evidence type="ECO:0000256" key="7">
    <source>
        <dbReference type="ARBA" id="ARBA00023077"/>
    </source>
</evidence>
<evidence type="ECO:0000256" key="2">
    <source>
        <dbReference type="ARBA" id="ARBA00022448"/>
    </source>
</evidence>
<dbReference type="PROSITE" id="PS52016">
    <property type="entry name" value="TONB_DEPENDENT_REC_3"/>
    <property type="match status" value="1"/>
</dbReference>
<dbReference type="InterPro" id="IPR036942">
    <property type="entry name" value="Beta-barrel_TonB_sf"/>
</dbReference>
<feature type="domain" description="TonB-dependent receptor-like beta-barrel" evidence="12">
    <location>
        <begin position="165"/>
        <end position="637"/>
    </location>
</feature>
<evidence type="ECO:0000256" key="6">
    <source>
        <dbReference type="ARBA" id="ARBA00023065"/>
    </source>
</evidence>
<dbReference type="InterPro" id="IPR012910">
    <property type="entry name" value="Plug_dom"/>
</dbReference>
<proteinExistence type="inferred from homology"/>
<keyword evidence="9 10" id="KW-0998">Cell outer membrane</keyword>
<comment type="subcellular location">
    <subcellularLocation>
        <location evidence="1 10">Cell outer membrane</location>
        <topology evidence="1 10">Multi-pass membrane protein</topology>
    </subcellularLocation>
</comment>
<organism evidence="14 15">
    <name type="scientific">Pseudohalioglobus sediminis</name>
    <dbReference type="NCBI Taxonomy" id="2606449"/>
    <lineage>
        <taxon>Bacteria</taxon>
        <taxon>Pseudomonadati</taxon>
        <taxon>Pseudomonadota</taxon>
        <taxon>Gammaproteobacteria</taxon>
        <taxon>Cellvibrionales</taxon>
        <taxon>Halieaceae</taxon>
        <taxon>Pseudohalioglobus</taxon>
    </lineage>
</organism>
<sequence>MALAACASFPAHAQVQTDTTIEEMLITATRVEQQAAALPLSWSAINSDALELTGHVHITEAMQRVPGAWISRGNGQESLPSLRSPVFTGAGSCGAFFMAADSISLRAPGFCNINQLFDANTEQASRIEVIKGPATALYGSNALHGVINVISAAPADINNLSVEAGPYDYYRGKYAYGAENGAHGISLRINGTTDGGYKDDSGYDQQKLTARHDYSGDTWNVTSVIDYANLNQETAGFIRGYKAYEDEDLKDSNPNPEAYRDVWSLRAYSRASRALGDAHTLVLTPYLRDNEMEFLMHFLPWQPVEENGHTSLGLQAAVHSELGNWALANGVDIDYTDGWLTEIQDGDFSPNQPAGVHYDYQVDALNAALFSQATWRSGSLELSGGLRLDYTGYDYNNRTGDGPACAPEATACRFYRPADRDDSFTNLSINAGASYALGDAQVVYARLASGFRAPQATELYRLQAGQRVADLDSESLQNIELGLRGELGGALAYDASVYYMEKDDVIFQDSDRQNVSGASTRHHGMELSLDYRFADNWYLNGAASFALHRYDSRVELLGSSGDIKGNDIDTAPRRFGSARLGWEFSADAVAELEWVYLGSHYLDADNEHKYDGHSLLNLRLDSQLTPRWRGTLRVTNLLDEDYAERGDYAFGDYRYFVGQPLGAYVELGYNF</sequence>
<evidence type="ECO:0000256" key="10">
    <source>
        <dbReference type="PROSITE-ProRule" id="PRU01360"/>
    </source>
</evidence>
<keyword evidence="6" id="KW-0406">Ion transport</keyword>
<evidence type="ECO:0000256" key="9">
    <source>
        <dbReference type="ARBA" id="ARBA00023237"/>
    </source>
</evidence>
<evidence type="ECO:0000313" key="15">
    <source>
        <dbReference type="Proteomes" id="UP000323708"/>
    </source>
</evidence>
<dbReference type="Gene3D" id="2.170.130.10">
    <property type="entry name" value="TonB-dependent receptor, plug domain"/>
    <property type="match status" value="1"/>
</dbReference>
<evidence type="ECO:0000259" key="13">
    <source>
        <dbReference type="Pfam" id="PF07715"/>
    </source>
</evidence>
<evidence type="ECO:0000256" key="4">
    <source>
        <dbReference type="ARBA" id="ARBA00022692"/>
    </source>
</evidence>
<name>A0A5B0X5M8_9GAMM</name>
<dbReference type="Pfam" id="PF00593">
    <property type="entry name" value="TonB_dep_Rec_b-barrel"/>
    <property type="match status" value="1"/>
</dbReference>